<sequence length="142" mass="15643">MTIDNGLNTRTHGVIDYVHRMILKGITNGATHVIRHTLRNGTERFALIMESDAETEITSGLTEIASFQVCHIDVITKPIIDVDGFTDGEKIVIRLHSDPTDYGSAPCALCAEIEIDSRLSHAPNYARIGDVAKLVADYLNCY</sequence>
<name>A0A6J5MDQ3_9CAUD</name>
<reference evidence="1" key="1">
    <citation type="submission" date="2020-04" db="EMBL/GenBank/DDBJ databases">
        <authorList>
            <person name="Chiriac C."/>
            <person name="Salcher M."/>
            <person name="Ghai R."/>
            <person name="Kavagutti S V."/>
        </authorList>
    </citation>
    <scope>NUCLEOTIDE SEQUENCE</scope>
</reference>
<gene>
    <name evidence="1" type="ORF">UFOVP453_34</name>
</gene>
<dbReference type="EMBL" id="LR796426">
    <property type="protein sequence ID" value="CAB4144382.1"/>
    <property type="molecule type" value="Genomic_DNA"/>
</dbReference>
<organism evidence="1">
    <name type="scientific">uncultured Caudovirales phage</name>
    <dbReference type="NCBI Taxonomy" id="2100421"/>
    <lineage>
        <taxon>Viruses</taxon>
        <taxon>Duplodnaviria</taxon>
        <taxon>Heunggongvirae</taxon>
        <taxon>Uroviricota</taxon>
        <taxon>Caudoviricetes</taxon>
        <taxon>Peduoviridae</taxon>
        <taxon>Maltschvirus</taxon>
        <taxon>Maltschvirus maltsch</taxon>
    </lineage>
</organism>
<evidence type="ECO:0000313" key="1">
    <source>
        <dbReference type="EMBL" id="CAB4144382.1"/>
    </source>
</evidence>
<accession>A0A6J5MDQ3</accession>
<proteinExistence type="predicted"/>
<protein>
    <submittedName>
        <fullName evidence="1">Uncharacterized protein</fullName>
    </submittedName>
</protein>